<dbReference type="EMBL" id="CACRXK020002500">
    <property type="protein sequence ID" value="CAB3994617.1"/>
    <property type="molecule type" value="Genomic_DNA"/>
</dbReference>
<organism evidence="1 2">
    <name type="scientific">Paramuricea clavata</name>
    <name type="common">Red gorgonian</name>
    <name type="synonym">Violescent sea-whip</name>
    <dbReference type="NCBI Taxonomy" id="317549"/>
    <lineage>
        <taxon>Eukaryota</taxon>
        <taxon>Metazoa</taxon>
        <taxon>Cnidaria</taxon>
        <taxon>Anthozoa</taxon>
        <taxon>Octocorallia</taxon>
        <taxon>Malacalcyonacea</taxon>
        <taxon>Plexauridae</taxon>
        <taxon>Paramuricea</taxon>
    </lineage>
</organism>
<comment type="caution">
    <text evidence="1">The sequence shown here is derived from an EMBL/GenBank/DDBJ whole genome shotgun (WGS) entry which is preliminary data.</text>
</comment>
<dbReference type="Gene3D" id="3.30.70.270">
    <property type="match status" value="1"/>
</dbReference>
<dbReference type="PANTHER" id="PTHR37984:SF11">
    <property type="entry name" value="INTEGRASE CATALYTIC DOMAIN-CONTAINING PROTEIN"/>
    <property type="match status" value="1"/>
</dbReference>
<keyword evidence="2" id="KW-1185">Reference proteome</keyword>
<proteinExistence type="predicted"/>
<evidence type="ECO:0000313" key="2">
    <source>
        <dbReference type="Proteomes" id="UP001152795"/>
    </source>
</evidence>
<sequence>MINDVATEIEPDTGSDANIMDEEQFDRLQKARSEIRLKKSRTKLPALLQDIPVLGECSVTIRNQTRQTRTRIIVIRGKMDSLPLIGRPTLSNLGMVLIDETGNLENSRKKDTHKVKKADATYPKLEEILGKYEGRFHGVGKAERDGKVIDIHLPMNEDATPIAQKPRRVPYHLLEPLEQRINEFIESDIIEKVPEQEAIGWCSPLVVQPKAKNPKDIQVSLDLRILNQSMARTRHVQSPITEDFVNEFKDCTVFSKIDLNHGYHQFALDEESRKIMTFSTPWGNYRYKRLAFGGKNSKIFLMRRSQR</sequence>
<gene>
    <name evidence="1" type="ORF">PACLA_8A065628</name>
</gene>
<dbReference type="InterPro" id="IPR050951">
    <property type="entry name" value="Retrovirus_Pol_polyprotein"/>
</dbReference>
<dbReference type="PANTHER" id="PTHR37984">
    <property type="entry name" value="PROTEIN CBG26694"/>
    <property type="match status" value="1"/>
</dbReference>
<dbReference type="AlphaFoldDB" id="A0A6S7HHK0"/>
<dbReference type="SUPFAM" id="SSF56672">
    <property type="entry name" value="DNA/RNA polymerases"/>
    <property type="match status" value="1"/>
</dbReference>
<dbReference type="Proteomes" id="UP001152795">
    <property type="component" value="Unassembled WGS sequence"/>
</dbReference>
<dbReference type="InterPro" id="IPR043502">
    <property type="entry name" value="DNA/RNA_pol_sf"/>
</dbReference>
<dbReference type="CDD" id="cd00303">
    <property type="entry name" value="retropepsin_like"/>
    <property type="match status" value="1"/>
</dbReference>
<accession>A0A6S7HHK0</accession>
<protein>
    <submittedName>
        <fullName evidence="1">Uncharacterized protein</fullName>
    </submittedName>
</protein>
<dbReference type="InterPro" id="IPR043128">
    <property type="entry name" value="Rev_trsase/Diguanyl_cyclase"/>
</dbReference>
<dbReference type="Gene3D" id="3.10.10.10">
    <property type="entry name" value="HIV Type 1 Reverse Transcriptase, subunit A, domain 1"/>
    <property type="match status" value="1"/>
</dbReference>
<dbReference type="OrthoDB" id="10060843at2759"/>
<reference evidence="1" key="1">
    <citation type="submission" date="2020-04" db="EMBL/GenBank/DDBJ databases">
        <authorList>
            <person name="Alioto T."/>
            <person name="Alioto T."/>
            <person name="Gomez Garrido J."/>
        </authorList>
    </citation>
    <scope>NUCLEOTIDE SEQUENCE</scope>
    <source>
        <strain evidence="1">A484AB</strain>
    </source>
</reference>
<name>A0A6S7HHK0_PARCT</name>
<evidence type="ECO:0000313" key="1">
    <source>
        <dbReference type="EMBL" id="CAB3994617.1"/>
    </source>
</evidence>